<reference evidence="3" key="1">
    <citation type="submission" date="2024-06" db="EMBL/GenBank/DDBJ databases">
        <title>Kribbella sp. strain HUAS MG21 genome sequences.</title>
        <authorList>
            <person name="Mo P."/>
        </authorList>
    </citation>
    <scope>NUCLEOTIDE SEQUENCE</scope>
    <source>
        <strain evidence="3">HUAS MG21</strain>
    </source>
</reference>
<gene>
    <name evidence="3" type="ORF">ABN611_29690</name>
</gene>
<evidence type="ECO:0000256" key="1">
    <source>
        <dbReference type="SAM" id="MobiDB-lite"/>
    </source>
</evidence>
<name>A0AAU7T7B4_9ACTN</name>
<protein>
    <recommendedName>
        <fullName evidence="4">DoxX family protein</fullName>
    </recommendedName>
</protein>
<keyword evidence="2" id="KW-0472">Membrane</keyword>
<keyword evidence="2" id="KW-0812">Transmembrane</keyword>
<evidence type="ECO:0008006" key="4">
    <source>
        <dbReference type="Google" id="ProtNLM"/>
    </source>
</evidence>
<feature type="region of interest" description="Disordered" evidence="1">
    <location>
        <begin position="117"/>
        <end position="138"/>
    </location>
</feature>
<feature type="compositionally biased region" description="Gly residues" evidence="1">
    <location>
        <begin position="123"/>
        <end position="138"/>
    </location>
</feature>
<feature type="transmembrane region" description="Helical" evidence="2">
    <location>
        <begin position="41"/>
        <end position="59"/>
    </location>
</feature>
<proteinExistence type="predicted"/>
<evidence type="ECO:0000313" key="3">
    <source>
        <dbReference type="EMBL" id="XBV22724.1"/>
    </source>
</evidence>
<organism evidence="3">
    <name type="scientific">Kribbella sp. HUAS MG21</name>
    <dbReference type="NCBI Taxonomy" id="3160966"/>
    <lineage>
        <taxon>Bacteria</taxon>
        <taxon>Bacillati</taxon>
        <taxon>Actinomycetota</taxon>
        <taxon>Actinomycetes</taxon>
        <taxon>Propionibacteriales</taxon>
        <taxon>Kribbellaceae</taxon>
        <taxon>Kribbella</taxon>
    </lineage>
</organism>
<dbReference type="EMBL" id="CP158165">
    <property type="protein sequence ID" value="XBV22724.1"/>
    <property type="molecule type" value="Genomic_DNA"/>
</dbReference>
<dbReference type="RefSeq" id="WP_350275563.1">
    <property type="nucleotide sequence ID" value="NZ_CP158165.1"/>
</dbReference>
<accession>A0AAU7T7B4</accession>
<feature type="transmembrane region" description="Helical" evidence="2">
    <location>
        <begin position="7"/>
        <end position="26"/>
    </location>
</feature>
<feature type="transmembrane region" description="Helical" evidence="2">
    <location>
        <begin position="66"/>
        <end position="87"/>
    </location>
</feature>
<dbReference type="AlphaFoldDB" id="A0AAU7T7B4"/>
<sequence length="138" mass="14000">MTRNGLLAARVVAGFLALFMAAYFATDNFGGDSVRRLDNPFLLPDLLIVVLLGVSAALPRRLAAPALIFSLAWSAAVWATSLAHWLVDGEVGRGLGHLALVLPAVAAAVVAAVSSRSSEPRSGAGGIRSSGPAPGLGG</sequence>
<feature type="transmembrane region" description="Helical" evidence="2">
    <location>
        <begin position="93"/>
        <end position="113"/>
    </location>
</feature>
<keyword evidence="2" id="KW-1133">Transmembrane helix</keyword>
<evidence type="ECO:0000256" key="2">
    <source>
        <dbReference type="SAM" id="Phobius"/>
    </source>
</evidence>